<dbReference type="PANTHER" id="PTHR38115:SF1">
    <property type="entry name" value="LIPOCALIN-LIKE DOMAIN-CONTAINING PROTEIN"/>
    <property type="match status" value="1"/>
</dbReference>
<gene>
    <name evidence="1" type="ORF">BJ322DRAFT_713224</name>
</gene>
<evidence type="ECO:0000313" key="2">
    <source>
        <dbReference type="Proteomes" id="UP000736335"/>
    </source>
</evidence>
<dbReference type="InterPro" id="IPR053037">
    <property type="entry name" value="Pericyclase_pydY-like"/>
</dbReference>
<dbReference type="EMBL" id="WIUZ02000005">
    <property type="protein sequence ID" value="KAF9787282.1"/>
    <property type="molecule type" value="Genomic_DNA"/>
</dbReference>
<dbReference type="PANTHER" id="PTHR38115">
    <property type="entry name" value="LIPOCALIN-LIKE DOMAIN-CONTAINING PROTEIN"/>
    <property type="match status" value="1"/>
</dbReference>
<reference evidence="1" key="1">
    <citation type="journal article" date="2020" name="Nat. Commun.">
        <title>Large-scale genome sequencing of mycorrhizal fungi provides insights into the early evolution of symbiotic traits.</title>
        <authorList>
            <person name="Miyauchi S."/>
            <person name="Kiss E."/>
            <person name="Kuo A."/>
            <person name="Drula E."/>
            <person name="Kohler A."/>
            <person name="Sanchez-Garcia M."/>
            <person name="Morin E."/>
            <person name="Andreopoulos B."/>
            <person name="Barry K.W."/>
            <person name="Bonito G."/>
            <person name="Buee M."/>
            <person name="Carver A."/>
            <person name="Chen C."/>
            <person name="Cichocki N."/>
            <person name="Clum A."/>
            <person name="Culley D."/>
            <person name="Crous P.W."/>
            <person name="Fauchery L."/>
            <person name="Girlanda M."/>
            <person name="Hayes R.D."/>
            <person name="Keri Z."/>
            <person name="LaButti K."/>
            <person name="Lipzen A."/>
            <person name="Lombard V."/>
            <person name="Magnuson J."/>
            <person name="Maillard F."/>
            <person name="Murat C."/>
            <person name="Nolan M."/>
            <person name="Ohm R.A."/>
            <person name="Pangilinan J."/>
            <person name="Pereira M.F."/>
            <person name="Perotto S."/>
            <person name="Peter M."/>
            <person name="Pfister S."/>
            <person name="Riley R."/>
            <person name="Sitrit Y."/>
            <person name="Stielow J.B."/>
            <person name="Szollosi G."/>
            <person name="Zifcakova L."/>
            <person name="Stursova M."/>
            <person name="Spatafora J.W."/>
            <person name="Tedersoo L."/>
            <person name="Vaario L.M."/>
            <person name="Yamada A."/>
            <person name="Yan M."/>
            <person name="Wang P."/>
            <person name="Xu J."/>
            <person name="Bruns T."/>
            <person name="Baldrian P."/>
            <person name="Vilgalys R."/>
            <person name="Dunand C."/>
            <person name="Henrissat B."/>
            <person name="Grigoriev I.V."/>
            <person name="Hibbett D."/>
            <person name="Nagy L.G."/>
            <person name="Martin F.M."/>
        </authorList>
    </citation>
    <scope>NUCLEOTIDE SEQUENCE</scope>
    <source>
        <strain evidence="1">UH-Tt-Lm1</strain>
    </source>
</reference>
<evidence type="ECO:0000313" key="1">
    <source>
        <dbReference type="EMBL" id="KAF9787282.1"/>
    </source>
</evidence>
<proteinExistence type="predicted"/>
<keyword evidence="2" id="KW-1185">Reference proteome</keyword>
<dbReference type="OrthoDB" id="425354at2759"/>
<sequence length="208" mass="24326">MRHRATSVPYYQGSMSAPPILTTRDLSGKYILNKRLSDSTDKIFKEQGVGWIARLRLSSAPIVTAWIRHFRERGREYLEIDEMFHKRNSTTTERYALDGRPLEFDDVCGRPAVSRGWKIRTTEIKDQFLRRGWVNDVLSHSAIYTKVEGYIRGDLKRRWIEEQTMGFQDIAGDRRFVRHVKLTTEKGEVVEVRLVYDYCDASFDVTKA</sequence>
<dbReference type="Proteomes" id="UP000736335">
    <property type="component" value="Unassembled WGS sequence"/>
</dbReference>
<comment type="caution">
    <text evidence="1">The sequence shown here is derived from an EMBL/GenBank/DDBJ whole genome shotgun (WGS) entry which is preliminary data.</text>
</comment>
<dbReference type="AlphaFoldDB" id="A0A9P6HHI2"/>
<reference evidence="1" key="2">
    <citation type="submission" date="2020-11" db="EMBL/GenBank/DDBJ databases">
        <authorList>
            <consortium name="DOE Joint Genome Institute"/>
            <person name="Kuo A."/>
            <person name="Miyauchi S."/>
            <person name="Kiss E."/>
            <person name="Drula E."/>
            <person name="Kohler A."/>
            <person name="Sanchez-Garcia M."/>
            <person name="Andreopoulos B."/>
            <person name="Barry K.W."/>
            <person name="Bonito G."/>
            <person name="Buee M."/>
            <person name="Carver A."/>
            <person name="Chen C."/>
            <person name="Cichocki N."/>
            <person name="Clum A."/>
            <person name="Culley D."/>
            <person name="Crous P.W."/>
            <person name="Fauchery L."/>
            <person name="Girlanda M."/>
            <person name="Hayes R."/>
            <person name="Keri Z."/>
            <person name="Labutti K."/>
            <person name="Lipzen A."/>
            <person name="Lombard V."/>
            <person name="Magnuson J."/>
            <person name="Maillard F."/>
            <person name="Morin E."/>
            <person name="Murat C."/>
            <person name="Nolan M."/>
            <person name="Ohm R."/>
            <person name="Pangilinan J."/>
            <person name="Pereira M."/>
            <person name="Perotto S."/>
            <person name="Peter M."/>
            <person name="Riley R."/>
            <person name="Sitrit Y."/>
            <person name="Stielow B."/>
            <person name="Szollosi G."/>
            <person name="Zifcakova L."/>
            <person name="Stursova M."/>
            <person name="Spatafora J.W."/>
            <person name="Tedersoo L."/>
            <person name="Vaario L.-M."/>
            <person name="Yamada A."/>
            <person name="Yan M."/>
            <person name="Wang P."/>
            <person name="Xu J."/>
            <person name="Bruns T."/>
            <person name="Baldrian P."/>
            <person name="Vilgalys R."/>
            <person name="Henrissat B."/>
            <person name="Grigoriev I.V."/>
            <person name="Hibbett D."/>
            <person name="Nagy L.G."/>
            <person name="Martin F.M."/>
        </authorList>
    </citation>
    <scope>NUCLEOTIDE SEQUENCE</scope>
    <source>
        <strain evidence="1">UH-Tt-Lm1</strain>
    </source>
</reference>
<name>A0A9P6HHI2_9AGAM</name>
<protein>
    <submittedName>
        <fullName evidence="1">Uncharacterized protein</fullName>
    </submittedName>
</protein>
<organism evidence="1 2">
    <name type="scientific">Thelephora terrestris</name>
    <dbReference type="NCBI Taxonomy" id="56493"/>
    <lineage>
        <taxon>Eukaryota</taxon>
        <taxon>Fungi</taxon>
        <taxon>Dikarya</taxon>
        <taxon>Basidiomycota</taxon>
        <taxon>Agaricomycotina</taxon>
        <taxon>Agaricomycetes</taxon>
        <taxon>Thelephorales</taxon>
        <taxon>Thelephoraceae</taxon>
        <taxon>Thelephora</taxon>
    </lineage>
</organism>
<accession>A0A9P6HHI2</accession>